<dbReference type="OrthoDB" id="264404at2759"/>
<feature type="region of interest" description="Disordered" evidence="2">
    <location>
        <begin position="564"/>
        <end position="590"/>
    </location>
</feature>
<feature type="compositionally biased region" description="Polar residues" evidence="2">
    <location>
        <begin position="654"/>
        <end position="663"/>
    </location>
</feature>
<feature type="region of interest" description="Disordered" evidence="2">
    <location>
        <begin position="1"/>
        <end position="23"/>
    </location>
</feature>
<sequence length="912" mass="97372">MKHEKQTAAAARTGTQSASSGVSVLQSLQNENDALRSELLRVKQHKAHMQRQLHDLRAVAERTAREAAMSGKEQVRALEERCRLLADRLVGSKREEQVTETARVGFLLRSQIEERRFLKRGLEAMQEVLANVDGSAASVSRIDHPSTNASTHPEGKEPEGEVHTGDLHRLMMTVSGSLHAHTASAKLEKARIRLTLEQAASLVDELHDAVEDAARAAFDAAVQANVACDAGTTSPAGGDVFQLSSVLMVPCGAPASAVQNASSFTPAHRRGGGHDGYLAGSADAASSLRHQGAGAFPLAYSLMTPPSSAQLGLELEWVCDVLKACMKGAAEVRALIGAAAEGLRAPLPLLQRRCDAGDRSSTTEQAPPLASAASPEMNALLRSFLEDLWTLKQQAARQQEDMARQLAQEVERHFQSTQQYEQRVKLLEAECARLLFYVERQATQRPGVDATTQTSSPQNATVSETLMPALVPVQDTPVTPERYVASRDVAKLSERRSARPPRKPPVATSRVLLAGQRTPPRVSSPLRPKETQHAALLSSASHTMEVNDPARANRDTTSYYFQKGLSFSQPSSPSKPSRATAPNAPSPAASAIRSAYGDQKVTLQRPASEALRSPPRLPSQLLSPAPPLVHPKALTITSASTVPAHSLSPRRRSTTVSMPSRSRGTAPFRAGSSTATRSSASFTSKRCSPVRPGNVADSLVSSHQRTHTAAASLSSAEPRPAITAAAVPRDSTPSPSGTSVATPRPGRETSRHCTHLSQQIYSEAAADVFSFHSTTFGGAPSALSSVRHLQSESSRMSDVGSTAEVQTPSPRRPVRLSLYLNRASPGEAAVLRTARQLHTPPSPVSAVLSGHVLGDGSTVGISRQAETPSTPPIWRRIKEEASFQRQHLPSPIAGGDASSLFGTPHEVPWTNA</sequence>
<gene>
    <name evidence="3" type="ORF">LdCL_280028500</name>
</gene>
<proteinExistence type="predicted"/>
<feature type="compositionally biased region" description="Low complexity" evidence="2">
    <location>
        <begin position="610"/>
        <end position="623"/>
    </location>
</feature>
<evidence type="ECO:0000313" key="3">
    <source>
        <dbReference type="EMBL" id="AYU80389.1"/>
    </source>
</evidence>
<feature type="compositionally biased region" description="Low complexity" evidence="2">
    <location>
        <begin position="566"/>
        <end position="590"/>
    </location>
</feature>
<evidence type="ECO:0000256" key="2">
    <source>
        <dbReference type="SAM" id="MobiDB-lite"/>
    </source>
</evidence>
<feature type="region of interest" description="Disordered" evidence="2">
    <location>
        <begin position="489"/>
        <end position="552"/>
    </location>
</feature>
<feature type="compositionally biased region" description="Polar residues" evidence="2">
    <location>
        <begin position="731"/>
        <end position="741"/>
    </location>
</feature>
<dbReference type="VEuPathDB" id="TriTrypDB:LDHU3_28.3170"/>
<keyword evidence="1" id="KW-0175">Coiled coil</keyword>
<dbReference type="AlphaFoldDB" id="A0A3Q8IQR9"/>
<reference evidence="3 4" key="1">
    <citation type="journal article" date="2018" name="Sci. Rep.">
        <title>A complete Leishmania donovani reference genome identifies novel genetic variations associated with virulence.</title>
        <authorList>
            <person name="Lypaczewski P."/>
            <person name="Hoshizaki J."/>
            <person name="Zhang W.-W."/>
            <person name="McCall L.-I."/>
            <person name="Torcivia-Rodriguez J."/>
            <person name="Simonyan V."/>
            <person name="Kaur A."/>
            <person name="Dewar K."/>
            <person name="Matlashewski G."/>
        </authorList>
    </citation>
    <scope>NUCLEOTIDE SEQUENCE [LARGE SCALE GENOMIC DNA]</scope>
    <source>
        <strain evidence="3 4">LdCL</strain>
    </source>
</reference>
<dbReference type="Proteomes" id="UP000274082">
    <property type="component" value="Chromosome 28"/>
</dbReference>
<feature type="compositionally biased region" description="Low complexity" evidence="2">
    <location>
        <begin position="669"/>
        <end position="686"/>
    </location>
</feature>
<accession>A0A3Q8IQR9</accession>
<feature type="region of interest" description="Disordered" evidence="2">
    <location>
        <begin position="139"/>
        <end position="161"/>
    </location>
</feature>
<evidence type="ECO:0000256" key="1">
    <source>
        <dbReference type="SAM" id="Coils"/>
    </source>
</evidence>
<protein>
    <submittedName>
        <fullName evidence="3">Uncharacterized protein</fullName>
    </submittedName>
</protein>
<feature type="region of interest" description="Disordered" evidence="2">
    <location>
        <begin position="640"/>
        <end position="752"/>
    </location>
</feature>
<keyword evidence="4" id="KW-1185">Reference proteome</keyword>
<feature type="compositionally biased region" description="Polar residues" evidence="2">
    <location>
        <begin position="13"/>
        <end position="23"/>
    </location>
</feature>
<feature type="region of interest" description="Disordered" evidence="2">
    <location>
        <begin position="605"/>
        <end position="628"/>
    </location>
</feature>
<organism evidence="3 4">
    <name type="scientific">Leishmania donovani</name>
    <dbReference type="NCBI Taxonomy" id="5661"/>
    <lineage>
        <taxon>Eukaryota</taxon>
        <taxon>Discoba</taxon>
        <taxon>Euglenozoa</taxon>
        <taxon>Kinetoplastea</taxon>
        <taxon>Metakinetoplastina</taxon>
        <taxon>Trypanosomatida</taxon>
        <taxon>Trypanosomatidae</taxon>
        <taxon>Leishmaniinae</taxon>
        <taxon>Leishmania</taxon>
    </lineage>
</organism>
<feature type="compositionally biased region" description="Polar residues" evidence="2">
    <location>
        <begin position="699"/>
        <end position="715"/>
    </location>
</feature>
<dbReference type="EMBL" id="CP029527">
    <property type="protein sequence ID" value="AYU80389.1"/>
    <property type="molecule type" value="Genomic_DNA"/>
</dbReference>
<feature type="region of interest" description="Disordered" evidence="2">
    <location>
        <begin position="889"/>
        <end position="912"/>
    </location>
</feature>
<feature type="coiled-coil region" evidence="1">
    <location>
        <begin position="25"/>
        <end position="66"/>
    </location>
</feature>
<dbReference type="VEuPathDB" id="TriTrypDB:LdCL_280028500"/>
<name>A0A3Q8IQR9_LEIDO</name>
<evidence type="ECO:0000313" key="4">
    <source>
        <dbReference type="Proteomes" id="UP000274082"/>
    </source>
</evidence>
<dbReference type="VEuPathDB" id="TriTrypDB:LdBPK_282340.1"/>